<organism evidence="1 2">
    <name type="scientific">Methylophilus rhizosphaerae</name>
    <dbReference type="NCBI Taxonomy" id="492660"/>
    <lineage>
        <taxon>Bacteria</taxon>
        <taxon>Pseudomonadati</taxon>
        <taxon>Pseudomonadota</taxon>
        <taxon>Betaproteobacteria</taxon>
        <taxon>Nitrosomonadales</taxon>
        <taxon>Methylophilaceae</taxon>
        <taxon>Methylophilus</taxon>
    </lineage>
</organism>
<gene>
    <name evidence="1" type="ORF">SAMN05192566_2009</name>
</gene>
<dbReference type="STRING" id="492660.SAMN05192566_2009"/>
<proteinExistence type="predicted"/>
<sequence>MMKKALADSKAKYTIRHRHPAVLQMVGCEAGLRAGKF</sequence>
<reference evidence="2" key="1">
    <citation type="submission" date="2016-10" db="EMBL/GenBank/DDBJ databases">
        <authorList>
            <person name="Varghese N."/>
            <person name="Submissions S."/>
        </authorList>
    </citation>
    <scope>NUCLEOTIDE SEQUENCE [LARGE SCALE GENOMIC DNA]</scope>
    <source>
        <strain evidence="2">CBMB127</strain>
    </source>
</reference>
<dbReference type="AlphaFoldDB" id="A0A1G9DVK5"/>
<evidence type="ECO:0000313" key="1">
    <source>
        <dbReference type="EMBL" id="SDK67876.1"/>
    </source>
</evidence>
<keyword evidence="2" id="KW-1185">Reference proteome</keyword>
<dbReference type="Proteomes" id="UP000198629">
    <property type="component" value="Unassembled WGS sequence"/>
</dbReference>
<name>A0A1G9DVK5_9PROT</name>
<dbReference type="EMBL" id="FNFX01000004">
    <property type="protein sequence ID" value="SDK67876.1"/>
    <property type="molecule type" value="Genomic_DNA"/>
</dbReference>
<protein>
    <submittedName>
        <fullName evidence="1">Uncharacterized protein</fullName>
    </submittedName>
</protein>
<accession>A0A1G9DVK5</accession>
<evidence type="ECO:0000313" key="2">
    <source>
        <dbReference type="Proteomes" id="UP000198629"/>
    </source>
</evidence>